<keyword evidence="3" id="KW-1185">Reference proteome</keyword>
<protein>
    <submittedName>
        <fullName evidence="2">Cytochrome C</fullName>
    </submittedName>
</protein>
<dbReference type="STRING" id="1850254.LPB137_03175"/>
<dbReference type="KEGG" id="alp:LPB137_03175"/>
<dbReference type="InterPro" id="IPR025992">
    <property type="entry name" value="Haem-bd"/>
</dbReference>
<organism evidence="2 3">
    <name type="scientific">Poseidonibacter parvus</name>
    <dbReference type="NCBI Taxonomy" id="1850254"/>
    <lineage>
        <taxon>Bacteria</taxon>
        <taxon>Pseudomonadati</taxon>
        <taxon>Campylobacterota</taxon>
        <taxon>Epsilonproteobacteria</taxon>
        <taxon>Campylobacterales</taxon>
        <taxon>Arcobacteraceae</taxon>
        <taxon>Poseidonibacter</taxon>
    </lineage>
</organism>
<evidence type="ECO:0000313" key="3">
    <source>
        <dbReference type="Proteomes" id="UP000186074"/>
    </source>
</evidence>
<dbReference type="Pfam" id="PF14376">
    <property type="entry name" value="Haem_bd"/>
    <property type="match status" value="1"/>
</dbReference>
<feature type="domain" description="Haem-binding" evidence="1">
    <location>
        <begin position="9"/>
        <end position="138"/>
    </location>
</feature>
<dbReference type="EMBL" id="CP019070">
    <property type="protein sequence ID" value="APW64916.1"/>
    <property type="molecule type" value="Genomic_DNA"/>
</dbReference>
<evidence type="ECO:0000313" key="2">
    <source>
        <dbReference type="EMBL" id="APW64916.1"/>
    </source>
</evidence>
<dbReference type="OrthoDB" id="196738at2"/>
<dbReference type="AlphaFoldDB" id="A0A1P8KK79"/>
<dbReference type="RefSeq" id="WP_076084293.1">
    <property type="nucleotide sequence ID" value="NZ_CP019070.1"/>
</dbReference>
<dbReference type="SMART" id="SM01235">
    <property type="entry name" value="Haem_bd"/>
    <property type="match status" value="1"/>
</dbReference>
<sequence length="139" mass="16484">MKRTLLIFLIVFIVMQFIQTEQSNEAIVKDNEIKAPLEVFTILKQSCYDCHSDNVKWPWYSKIAPASWIISSHVNSGRDALNFSQWETYTKEEKEKELKDIYRTVYAVMPLPSYIWLHPEADLTKEQRSLIRKWTGVRK</sequence>
<evidence type="ECO:0000259" key="1">
    <source>
        <dbReference type="SMART" id="SM01235"/>
    </source>
</evidence>
<proteinExistence type="predicted"/>
<reference evidence="2 3" key="1">
    <citation type="submission" date="2017-01" db="EMBL/GenBank/DDBJ databases">
        <title>Genome sequencing of Arcobacter sp. LPB0137.</title>
        <authorList>
            <person name="Lee G.-W."/>
            <person name="Yi H."/>
        </authorList>
    </citation>
    <scope>NUCLEOTIDE SEQUENCE [LARGE SCALE GENOMIC DNA]</scope>
    <source>
        <strain evidence="2 3">LPB0137</strain>
    </source>
</reference>
<gene>
    <name evidence="2" type="ORF">LPB137_03175</name>
</gene>
<accession>A0A1P8KK79</accession>
<dbReference type="Proteomes" id="UP000186074">
    <property type="component" value="Chromosome"/>
</dbReference>
<name>A0A1P8KK79_9BACT</name>